<sequence>MLKQAYAALIFTVLVSIYDAKLLIPLLNYNAYNVSKFMDSKLPIWTYNTTKSTYYTCFVDNVVNATKDAVLFNRSYYYKKWKNTTMEGSFQVGDASTMFIGRIGLLKTRIETLEFANGKYTCGIFHVIPTNVPGHGGWRDLRFKDENNTGKPEQECLEKFRRWIRKSRCVFYDFCTNPK</sequence>
<keyword evidence="1" id="KW-1133">Transmembrane helix</keyword>
<dbReference type="EMBL" id="GFPF01004197">
    <property type="protein sequence ID" value="MAA15343.1"/>
    <property type="molecule type" value="Transcribed_RNA"/>
</dbReference>
<reference evidence="2" key="1">
    <citation type="journal article" date="2017" name="Parasit. Vectors">
        <title>Sialotranscriptomics of Rhipicephalus zambeziensis reveals intricate expression profiles of secretory proteins and suggests tight temporal transcriptional regulation during blood-feeding.</title>
        <authorList>
            <person name="de Castro M.H."/>
            <person name="de Klerk D."/>
            <person name="Pienaar R."/>
            <person name="Rees D.J.G."/>
            <person name="Mans B.J."/>
        </authorList>
    </citation>
    <scope>NUCLEOTIDE SEQUENCE</scope>
    <source>
        <tissue evidence="2">Salivary glands</tissue>
    </source>
</reference>
<evidence type="ECO:0000256" key="1">
    <source>
        <dbReference type="SAM" id="Phobius"/>
    </source>
</evidence>
<evidence type="ECO:0000313" key="2">
    <source>
        <dbReference type="EMBL" id="MAA15343.1"/>
    </source>
</evidence>
<organism evidence="2">
    <name type="scientific">Rhipicephalus zambeziensis</name>
    <dbReference type="NCBI Taxonomy" id="60191"/>
    <lineage>
        <taxon>Eukaryota</taxon>
        <taxon>Metazoa</taxon>
        <taxon>Ecdysozoa</taxon>
        <taxon>Arthropoda</taxon>
        <taxon>Chelicerata</taxon>
        <taxon>Arachnida</taxon>
        <taxon>Acari</taxon>
        <taxon>Parasitiformes</taxon>
        <taxon>Ixodida</taxon>
        <taxon>Ixodoidea</taxon>
        <taxon>Ixodidae</taxon>
        <taxon>Rhipicephalinae</taxon>
        <taxon>Rhipicephalus</taxon>
        <taxon>Rhipicephalus</taxon>
    </lineage>
</organism>
<keyword evidence="1" id="KW-0812">Transmembrane</keyword>
<dbReference type="AlphaFoldDB" id="A0A224YM71"/>
<name>A0A224YM71_9ACAR</name>
<feature type="transmembrane region" description="Helical" evidence="1">
    <location>
        <begin position="6"/>
        <end position="29"/>
    </location>
</feature>
<proteinExistence type="predicted"/>
<protein>
    <submittedName>
        <fullName evidence="2">Lipocalin</fullName>
    </submittedName>
</protein>
<accession>A0A224YM71</accession>
<keyword evidence="1" id="KW-0472">Membrane</keyword>